<organism evidence="1">
    <name type="scientific">Solanum chacoense</name>
    <name type="common">Chaco potato</name>
    <dbReference type="NCBI Taxonomy" id="4108"/>
    <lineage>
        <taxon>Eukaryota</taxon>
        <taxon>Viridiplantae</taxon>
        <taxon>Streptophyta</taxon>
        <taxon>Embryophyta</taxon>
        <taxon>Tracheophyta</taxon>
        <taxon>Spermatophyta</taxon>
        <taxon>Magnoliopsida</taxon>
        <taxon>eudicotyledons</taxon>
        <taxon>Gunneridae</taxon>
        <taxon>Pentapetalae</taxon>
        <taxon>asterids</taxon>
        <taxon>lamiids</taxon>
        <taxon>Solanales</taxon>
        <taxon>Solanaceae</taxon>
        <taxon>Solanoideae</taxon>
        <taxon>Solaneae</taxon>
        <taxon>Solanum</taxon>
    </lineage>
</organism>
<evidence type="ECO:0000313" key="1">
    <source>
        <dbReference type="EMBL" id="JAP16210.1"/>
    </source>
</evidence>
<accession>A0A0V0H722</accession>
<sequence length="108" mass="11873">MPSCLHHRFVVCNRTEKNPMLLSLLQTDSPGSAIIFVSEQSGKSKKAGSAPPTTLLVDFLKSSRGRFSDVSLLEEDMNFNQRAASLSVSSAEILLVSGRFISLDSRKW</sequence>
<protein>
    <submittedName>
        <fullName evidence="1">Putative ovule protein</fullName>
    </submittedName>
</protein>
<name>A0A0V0H722_SOLCH</name>
<dbReference type="EMBL" id="GEDG01024130">
    <property type="protein sequence ID" value="JAP16210.1"/>
    <property type="molecule type" value="Transcribed_RNA"/>
</dbReference>
<dbReference type="AlphaFoldDB" id="A0A0V0H722"/>
<reference evidence="1" key="1">
    <citation type="submission" date="2015-12" db="EMBL/GenBank/DDBJ databases">
        <title>Gene expression during late stages of embryo sac development: a critical building block for successful pollen-pistil interactions.</title>
        <authorList>
            <person name="Liu Y."/>
            <person name="Joly V."/>
            <person name="Sabar M."/>
            <person name="Matton D.P."/>
        </authorList>
    </citation>
    <scope>NUCLEOTIDE SEQUENCE</scope>
</reference>
<proteinExistence type="predicted"/>